<dbReference type="InterPro" id="IPR001810">
    <property type="entry name" value="F-box_dom"/>
</dbReference>
<sequence>MDPVVGDDGHPFDLLKLPERARTSLLKHLSVWNLMNLRLVCKDVKAWVENPDVLKRLCVHVKQRNFLKKLIKSNVKWSNLMMLCDTNDVTSNWIQSEDYLRTFAKLNTSLRILKFAEQRLAYNRGLDMILSNCTQLQTLEIGTLDLSNADLPVNKRVLESLATLETLTISYVAWETEKDLQFFPEILSGCKNLRVFKIPFILQARMYSLYPDSDEDEIDQKHAKMMEQMLFKPLKHMLQDTDRKCSLRFLDVENCEFEQILGGLASACKQAGCLLLNVVEALEAPLPQKQKEFFEIIASLMNCSVHLDLTRLKNLASIIIDADSAQSSDINKTMKDAPLPALKDVTLTLTNSILQSERFASCFLQQKRDSLESVSVNFQDLKGSAQASVFRSPKFATSLQFLRSLSLDGFDGNPEDYFLFWNNFSLLESLKLQNCRTLTDNCLIGPDRENPTLLKLKHLTKVTIEDGELTDSSLEVVFPKIDLEVLILALPKVTNAGLLYLKTGILGKSLMVFQCIQPEDCSDQHFKDMLKCFENLKKHELLF</sequence>
<organism evidence="2 3">
    <name type="scientific">Orchesella dallaii</name>
    <dbReference type="NCBI Taxonomy" id="48710"/>
    <lineage>
        <taxon>Eukaryota</taxon>
        <taxon>Metazoa</taxon>
        <taxon>Ecdysozoa</taxon>
        <taxon>Arthropoda</taxon>
        <taxon>Hexapoda</taxon>
        <taxon>Collembola</taxon>
        <taxon>Entomobryomorpha</taxon>
        <taxon>Entomobryoidea</taxon>
        <taxon>Orchesellidae</taxon>
        <taxon>Orchesellinae</taxon>
        <taxon>Orchesella</taxon>
    </lineage>
</organism>
<keyword evidence="3" id="KW-1185">Reference proteome</keyword>
<dbReference type="Gene3D" id="3.80.10.10">
    <property type="entry name" value="Ribonuclease Inhibitor"/>
    <property type="match status" value="2"/>
</dbReference>
<accession>A0ABP1S505</accession>
<evidence type="ECO:0000259" key="1">
    <source>
        <dbReference type="PROSITE" id="PS50181"/>
    </source>
</evidence>
<dbReference type="InterPro" id="IPR032675">
    <property type="entry name" value="LRR_dom_sf"/>
</dbReference>
<proteinExistence type="predicted"/>
<feature type="domain" description="F-box" evidence="1">
    <location>
        <begin position="11"/>
        <end position="57"/>
    </location>
</feature>
<evidence type="ECO:0000313" key="3">
    <source>
        <dbReference type="Proteomes" id="UP001642540"/>
    </source>
</evidence>
<dbReference type="SUPFAM" id="SSF52047">
    <property type="entry name" value="RNI-like"/>
    <property type="match status" value="2"/>
</dbReference>
<gene>
    <name evidence="2" type="ORF">ODALV1_LOCUS29736</name>
</gene>
<dbReference type="Pfam" id="PF00646">
    <property type="entry name" value="F-box"/>
    <property type="match status" value="1"/>
</dbReference>
<name>A0ABP1S505_9HEXA</name>
<protein>
    <recommendedName>
        <fullName evidence="1">F-box domain-containing protein</fullName>
    </recommendedName>
</protein>
<evidence type="ECO:0000313" key="2">
    <source>
        <dbReference type="EMBL" id="CAL8143604.1"/>
    </source>
</evidence>
<dbReference type="EMBL" id="CAXLJM020000160">
    <property type="protein sequence ID" value="CAL8143604.1"/>
    <property type="molecule type" value="Genomic_DNA"/>
</dbReference>
<comment type="caution">
    <text evidence="2">The sequence shown here is derived from an EMBL/GenBank/DDBJ whole genome shotgun (WGS) entry which is preliminary data.</text>
</comment>
<dbReference type="Proteomes" id="UP001642540">
    <property type="component" value="Unassembled WGS sequence"/>
</dbReference>
<reference evidence="2 3" key="1">
    <citation type="submission" date="2024-08" db="EMBL/GenBank/DDBJ databases">
        <authorList>
            <person name="Cucini C."/>
            <person name="Frati F."/>
        </authorList>
    </citation>
    <scope>NUCLEOTIDE SEQUENCE [LARGE SCALE GENOMIC DNA]</scope>
</reference>
<dbReference type="PROSITE" id="PS50181">
    <property type="entry name" value="FBOX"/>
    <property type="match status" value="1"/>
</dbReference>